<dbReference type="GO" id="GO:0005524">
    <property type="term" value="F:ATP binding"/>
    <property type="evidence" value="ECO:0007669"/>
    <property type="project" value="UniProtKB-UniRule"/>
</dbReference>
<dbReference type="GO" id="GO:0004637">
    <property type="term" value="F:phosphoribosylamine-glycine ligase activity"/>
    <property type="evidence" value="ECO:0007669"/>
    <property type="project" value="UniProtKB-EC"/>
</dbReference>
<dbReference type="PROSITE" id="PS50975">
    <property type="entry name" value="ATP_GRASP"/>
    <property type="match status" value="1"/>
</dbReference>
<evidence type="ECO:0000256" key="1">
    <source>
        <dbReference type="ARBA" id="ARBA00001936"/>
    </source>
</evidence>
<evidence type="ECO:0000256" key="5">
    <source>
        <dbReference type="ARBA" id="ARBA00022741"/>
    </source>
</evidence>
<comment type="similarity">
    <text evidence="8">Belongs to the GARS family.</text>
</comment>
<evidence type="ECO:0000313" key="13">
    <source>
        <dbReference type="EMBL" id="MBW8636907.1"/>
    </source>
</evidence>
<dbReference type="RefSeq" id="WP_220227550.1">
    <property type="nucleotide sequence ID" value="NZ_JAICBX010000001.1"/>
</dbReference>
<dbReference type="InterPro" id="IPR011761">
    <property type="entry name" value="ATP-grasp"/>
</dbReference>
<sequence length="437" mass="47927">MFGLYGHGSARDHACLLRLEKERDGRGIRFFNGGTNAILSGQPWSVAVPEDNPREAAKRAREEGARIILITDAELLQAAAVDSFKSEGMTVLGPELHASQVEGSKALMKDLVRDAGIPSPESWLVKTAEDAKTFLRDHWSPREQFVIKTDRLIRDGKHRSMVPDSLRESLQDVDEEIEALLKAHAAGGLIIERRVTGFETSVHVLWDGSSYVLFPPVRDYKQALDEDRGPNTNGAAALAFGGGFPPELEQSLRRRIIEPALDQLKKSGYGYRGFLYFGVMLTDEGPVLLEINVRPGNPEFAVLLELLSSDFHDMIEHAACGALHQISVTWHADRYSGCVFAMAADYPETEDVAAKPIEGLEEVVAEGRTVTEAVGLDKDGGLVVAGGRIAAPVASARSIENVKHEVYGALSRIRFEGKHWRSDLGYGVAEELFADQN</sequence>
<keyword evidence="6" id="KW-0658">Purine biosynthesis</keyword>
<evidence type="ECO:0000256" key="3">
    <source>
        <dbReference type="ARBA" id="ARBA00013255"/>
    </source>
</evidence>
<dbReference type="GO" id="GO:0009113">
    <property type="term" value="P:purine nucleobase biosynthetic process"/>
    <property type="evidence" value="ECO:0007669"/>
    <property type="project" value="InterPro"/>
</dbReference>
<accession>A0AAE3D0D3</accession>
<evidence type="ECO:0000256" key="9">
    <source>
        <dbReference type="ARBA" id="ARBA00042242"/>
    </source>
</evidence>
<dbReference type="GO" id="GO:0046872">
    <property type="term" value="F:metal ion binding"/>
    <property type="evidence" value="ECO:0007669"/>
    <property type="project" value="InterPro"/>
</dbReference>
<dbReference type="InterPro" id="IPR020560">
    <property type="entry name" value="PRibGlycinamide_synth_C-dom"/>
</dbReference>
<name>A0AAE3D0D3_9HYPH</name>
<organism evidence="13 14">
    <name type="scientific">Flavimaribacter sediminis</name>
    <dbReference type="NCBI Taxonomy" id="2865987"/>
    <lineage>
        <taxon>Bacteria</taxon>
        <taxon>Pseudomonadati</taxon>
        <taxon>Pseudomonadota</taxon>
        <taxon>Alphaproteobacteria</taxon>
        <taxon>Hyphomicrobiales</taxon>
        <taxon>Rhizobiaceae</taxon>
        <taxon>Flavimaribacter</taxon>
    </lineage>
</organism>
<evidence type="ECO:0000313" key="14">
    <source>
        <dbReference type="Proteomes" id="UP001196509"/>
    </source>
</evidence>
<evidence type="ECO:0000256" key="10">
    <source>
        <dbReference type="ARBA" id="ARBA00042864"/>
    </source>
</evidence>
<dbReference type="Pfam" id="PF02843">
    <property type="entry name" value="GARS_C"/>
    <property type="match status" value="1"/>
</dbReference>
<dbReference type="InterPro" id="IPR020561">
    <property type="entry name" value="PRibGlycinamid_synth_ATP-grasp"/>
</dbReference>
<keyword evidence="5 11" id="KW-0547">Nucleotide-binding</keyword>
<evidence type="ECO:0000256" key="7">
    <source>
        <dbReference type="ARBA" id="ARBA00022840"/>
    </source>
</evidence>
<dbReference type="InterPro" id="IPR016185">
    <property type="entry name" value="PreATP-grasp_dom_sf"/>
</dbReference>
<dbReference type="PANTHER" id="PTHR43472:SF1">
    <property type="entry name" value="PHOSPHORIBOSYLAMINE--GLYCINE LIGASE, CHLOROPLASTIC"/>
    <property type="match status" value="1"/>
</dbReference>
<reference evidence="13" key="1">
    <citation type="submission" date="2021-08" db="EMBL/GenBank/DDBJ databases">
        <title>Hoeflea bacterium WL0058 sp. nov., isolated from the sediment.</title>
        <authorList>
            <person name="Wang L."/>
            <person name="Zhang D."/>
        </authorList>
    </citation>
    <scope>NUCLEOTIDE SEQUENCE</scope>
    <source>
        <strain evidence="13">WL0058</strain>
    </source>
</reference>
<evidence type="ECO:0000256" key="2">
    <source>
        <dbReference type="ARBA" id="ARBA00005174"/>
    </source>
</evidence>
<keyword evidence="14" id="KW-1185">Reference proteome</keyword>
<gene>
    <name evidence="13" type="ORF">K1W69_06880</name>
</gene>
<comment type="pathway">
    <text evidence="2">Purine metabolism; IMP biosynthesis via de novo pathway; N(1)-(5-phospho-D-ribosyl)glycinamide from 5-phospho-alpha-D-ribose 1-diphosphate: step 2/2.</text>
</comment>
<dbReference type="InterPro" id="IPR000115">
    <property type="entry name" value="PRibGlycinamide_synth"/>
</dbReference>
<dbReference type="Gene3D" id="3.30.470.20">
    <property type="entry name" value="ATP-grasp fold, B domain"/>
    <property type="match status" value="1"/>
</dbReference>
<dbReference type="EMBL" id="JAICBX010000001">
    <property type="protein sequence ID" value="MBW8636907.1"/>
    <property type="molecule type" value="Genomic_DNA"/>
</dbReference>
<dbReference type="SMART" id="SM01209">
    <property type="entry name" value="GARS_A"/>
    <property type="match status" value="1"/>
</dbReference>
<dbReference type="AlphaFoldDB" id="A0AAE3D0D3"/>
<keyword evidence="7 11" id="KW-0067">ATP-binding</keyword>
<dbReference type="SMART" id="SM01210">
    <property type="entry name" value="GARS_C"/>
    <property type="match status" value="1"/>
</dbReference>
<comment type="cofactor">
    <cofactor evidence="1">
        <name>Mn(2+)</name>
        <dbReference type="ChEBI" id="CHEBI:29035"/>
    </cofactor>
</comment>
<evidence type="ECO:0000256" key="4">
    <source>
        <dbReference type="ARBA" id="ARBA00022598"/>
    </source>
</evidence>
<evidence type="ECO:0000256" key="6">
    <source>
        <dbReference type="ARBA" id="ARBA00022755"/>
    </source>
</evidence>
<keyword evidence="4" id="KW-0436">Ligase</keyword>
<dbReference type="SUPFAM" id="SSF52440">
    <property type="entry name" value="PreATP-grasp domain"/>
    <property type="match status" value="1"/>
</dbReference>
<dbReference type="InterPro" id="IPR011054">
    <property type="entry name" value="Rudment_hybrid_motif"/>
</dbReference>
<evidence type="ECO:0000256" key="8">
    <source>
        <dbReference type="ARBA" id="ARBA00038345"/>
    </source>
</evidence>
<evidence type="ECO:0000256" key="11">
    <source>
        <dbReference type="PROSITE-ProRule" id="PRU00409"/>
    </source>
</evidence>
<dbReference type="Proteomes" id="UP001196509">
    <property type="component" value="Unassembled WGS sequence"/>
</dbReference>
<dbReference type="EC" id="6.3.4.13" evidence="3"/>
<protein>
    <recommendedName>
        <fullName evidence="3">phosphoribosylamine--glycine ligase</fullName>
        <ecNumber evidence="3">6.3.4.13</ecNumber>
    </recommendedName>
    <alternativeName>
        <fullName evidence="9">Glycinamide ribonucleotide synthetase</fullName>
    </alternativeName>
    <alternativeName>
        <fullName evidence="10">Phosphoribosylglycinamide synthetase</fullName>
    </alternativeName>
</protein>
<dbReference type="InterPro" id="IPR037123">
    <property type="entry name" value="PRibGlycinamide_synth_C_sf"/>
</dbReference>
<evidence type="ECO:0000259" key="12">
    <source>
        <dbReference type="PROSITE" id="PS50975"/>
    </source>
</evidence>
<dbReference type="PANTHER" id="PTHR43472">
    <property type="entry name" value="PHOSPHORIBOSYLAMINE--GLYCINE LIGASE"/>
    <property type="match status" value="1"/>
</dbReference>
<dbReference type="Gene3D" id="3.90.600.10">
    <property type="entry name" value="Phosphoribosylglycinamide synthetase, C-terminal domain"/>
    <property type="match status" value="1"/>
</dbReference>
<feature type="domain" description="ATP-grasp" evidence="12">
    <location>
        <begin position="109"/>
        <end position="320"/>
    </location>
</feature>
<proteinExistence type="inferred from homology"/>
<dbReference type="SUPFAM" id="SSF51246">
    <property type="entry name" value="Rudiment single hybrid motif"/>
    <property type="match status" value="1"/>
</dbReference>
<comment type="caution">
    <text evidence="13">The sequence shown here is derived from an EMBL/GenBank/DDBJ whole genome shotgun (WGS) entry which is preliminary data.</text>
</comment>
<dbReference type="SUPFAM" id="SSF56059">
    <property type="entry name" value="Glutathione synthetase ATP-binding domain-like"/>
    <property type="match status" value="1"/>
</dbReference>
<dbReference type="GO" id="GO:0006164">
    <property type="term" value="P:purine nucleotide biosynthetic process"/>
    <property type="evidence" value="ECO:0007669"/>
    <property type="project" value="UniProtKB-KW"/>
</dbReference>
<dbReference type="Pfam" id="PF01071">
    <property type="entry name" value="GARS_A"/>
    <property type="match status" value="1"/>
</dbReference>